<evidence type="ECO:0000256" key="1">
    <source>
        <dbReference type="SAM" id="SignalP"/>
    </source>
</evidence>
<dbReference type="EMBL" id="ASHM01045421">
    <property type="protein sequence ID" value="PNX84022.1"/>
    <property type="molecule type" value="Genomic_DNA"/>
</dbReference>
<proteinExistence type="predicted"/>
<evidence type="ECO:0000313" key="2">
    <source>
        <dbReference type="EMBL" id="PNX84022.1"/>
    </source>
</evidence>
<comment type="caution">
    <text evidence="2">The sequence shown here is derived from an EMBL/GenBank/DDBJ whole genome shotgun (WGS) entry which is preliminary data.</text>
</comment>
<reference evidence="2 3" key="1">
    <citation type="journal article" date="2014" name="Am. J. Bot.">
        <title>Genome assembly and annotation for red clover (Trifolium pratense; Fabaceae).</title>
        <authorList>
            <person name="Istvanek J."/>
            <person name="Jaros M."/>
            <person name="Krenek A."/>
            <person name="Repkova J."/>
        </authorList>
    </citation>
    <scope>NUCLEOTIDE SEQUENCE [LARGE SCALE GENOMIC DNA]</scope>
    <source>
        <strain evidence="3">cv. Tatra</strain>
        <tissue evidence="2">Young leaves</tissue>
    </source>
</reference>
<evidence type="ECO:0000313" key="3">
    <source>
        <dbReference type="Proteomes" id="UP000236291"/>
    </source>
</evidence>
<accession>A0A2K3LZU3</accession>
<feature type="chain" id="PRO_5014363305" evidence="1">
    <location>
        <begin position="19"/>
        <end position="133"/>
    </location>
</feature>
<dbReference type="Proteomes" id="UP000236291">
    <property type="component" value="Unassembled WGS sequence"/>
</dbReference>
<sequence>MYSILYTFILSLVSLVLSLTLASERLQVQPPLHGSTAWITVNHLLNGRLLAITPTLINSNMGKFNGVEWKVIWALACHHEASFSRPSNLAIEVMGRCLSYQEATRDLVVAKWPTYEVVMVGWKCPQAGWVKLK</sequence>
<name>A0A2K3LZU3_TRIPR</name>
<gene>
    <name evidence="2" type="ORF">L195_g040075</name>
</gene>
<keyword evidence="1" id="KW-0732">Signal</keyword>
<organism evidence="2 3">
    <name type="scientific">Trifolium pratense</name>
    <name type="common">Red clover</name>
    <dbReference type="NCBI Taxonomy" id="57577"/>
    <lineage>
        <taxon>Eukaryota</taxon>
        <taxon>Viridiplantae</taxon>
        <taxon>Streptophyta</taxon>
        <taxon>Embryophyta</taxon>
        <taxon>Tracheophyta</taxon>
        <taxon>Spermatophyta</taxon>
        <taxon>Magnoliopsida</taxon>
        <taxon>eudicotyledons</taxon>
        <taxon>Gunneridae</taxon>
        <taxon>Pentapetalae</taxon>
        <taxon>rosids</taxon>
        <taxon>fabids</taxon>
        <taxon>Fabales</taxon>
        <taxon>Fabaceae</taxon>
        <taxon>Papilionoideae</taxon>
        <taxon>50 kb inversion clade</taxon>
        <taxon>NPAAA clade</taxon>
        <taxon>Hologalegina</taxon>
        <taxon>IRL clade</taxon>
        <taxon>Trifolieae</taxon>
        <taxon>Trifolium</taxon>
    </lineage>
</organism>
<reference evidence="2 3" key="2">
    <citation type="journal article" date="2017" name="Front. Plant Sci.">
        <title>Gene Classification and Mining of Molecular Markers Useful in Red Clover (Trifolium pratense) Breeding.</title>
        <authorList>
            <person name="Istvanek J."/>
            <person name="Dluhosova J."/>
            <person name="Dluhos P."/>
            <person name="Patkova L."/>
            <person name="Nedelnik J."/>
            <person name="Repkova J."/>
        </authorList>
    </citation>
    <scope>NUCLEOTIDE SEQUENCE [LARGE SCALE GENOMIC DNA]</scope>
    <source>
        <strain evidence="3">cv. Tatra</strain>
        <tissue evidence="2">Young leaves</tissue>
    </source>
</reference>
<dbReference type="AlphaFoldDB" id="A0A2K3LZU3"/>
<feature type="signal peptide" evidence="1">
    <location>
        <begin position="1"/>
        <end position="18"/>
    </location>
</feature>
<protein>
    <submittedName>
        <fullName evidence="2">Uncharacterized protein</fullName>
    </submittedName>
</protein>
<feature type="non-terminal residue" evidence="2">
    <location>
        <position position="133"/>
    </location>
</feature>